<keyword evidence="1" id="KW-0614">Plasmid</keyword>
<dbReference type="RefSeq" id="WP_144411634.1">
    <property type="nucleotide sequence ID" value="NZ_CP010419.1"/>
</dbReference>
<dbReference type="AlphaFoldDB" id="A0A0C4WS98"/>
<sequence>MKLDDMLGMSISDFCRNGFTDSADNHCAHFVCHVLNIDTGYTCQDHKRGKHPGACLRVQELFSVCPEVGFWGNQPQGTCLVFVTDRANVNIDRHVMRNVPKKHVGIFNNGFIYNYSNIKDIVVRQTPSAFLDRFKTAYGGNQMLYFGSLPFSSEVLDIEEGVPVPAQLPQTNQVQAGPAFNLRTVPATASRDDYFITYPGQAEFYLARETTYGGRRGLAQPSNKVYGARYEISDYTDEYGPVAAIMGIIASGESGCYFNRLNSYDRAAFTFGFFQLAAHTPRDNLILLIRQLATEHSRFQELFPELEVKDGKLHKVSGANSISLENEYPRPDKPNELNLRDFMQYLNADQTKVDNAEISAAARLVHLANSDETFNRLQVNVAAHILMRRIRNTYSTWYGLSGVSDLICAAIADIHHQGRGTKQNVKDALAMANTLKGQLDQLCKIGSEKYPERCLALRYALEEAQREGFLGKQVFDRASGLFRPSSGWVA</sequence>
<name>A0A0C4WS98_9GAMM</name>
<dbReference type="Proteomes" id="UP000068210">
    <property type="component" value="Plasmid pAcX50d"/>
</dbReference>
<keyword evidence="2" id="KW-1185">Reference proteome</keyword>
<reference evidence="1 2" key="1">
    <citation type="journal article" date="2015" name="PLoS ONE">
        <title>Azotobacter Genomes: The Genome of Azotobacter chroococcum NCIMB 8003 (ATCC 4412).</title>
        <authorList>
            <person name="Robson R.L."/>
            <person name="Jones R."/>
            <person name="Robson R.M."/>
            <person name="Schwartz A."/>
            <person name="Richardson T.H."/>
        </authorList>
    </citation>
    <scope>NUCLEOTIDE SEQUENCE [LARGE SCALE GENOMIC DNA]</scope>
    <source>
        <strain evidence="1 2">NCIMB 8003</strain>
        <plasmid evidence="2">Plasmid pAcX50d</plasmid>
    </source>
</reference>
<organism evidence="1 2">
    <name type="scientific">Azotobacter chroococcum NCIMB 8003</name>
    <dbReference type="NCBI Taxonomy" id="1328314"/>
    <lineage>
        <taxon>Bacteria</taxon>
        <taxon>Pseudomonadati</taxon>
        <taxon>Pseudomonadota</taxon>
        <taxon>Gammaproteobacteria</taxon>
        <taxon>Pseudomonadales</taxon>
        <taxon>Pseudomonadaceae</taxon>
        <taxon>Azotobacter</taxon>
    </lineage>
</organism>
<dbReference type="KEGG" id="acx:Achr_d80"/>
<evidence type="ECO:0000313" key="2">
    <source>
        <dbReference type="Proteomes" id="UP000068210"/>
    </source>
</evidence>
<gene>
    <name evidence="1" type="ORF">Achr_d80</name>
</gene>
<proteinExistence type="predicted"/>
<dbReference type="HOGENOM" id="CLU_556275_0_0_6"/>
<accession>A0A0C4WS98</accession>
<dbReference type="EMBL" id="CP010419">
    <property type="protein sequence ID" value="AJE23544.1"/>
    <property type="molecule type" value="Genomic_DNA"/>
</dbReference>
<protein>
    <submittedName>
        <fullName evidence="1">Uncharacterized protein</fullName>
    </submittedName>
</protein>
<evidence type="ECO:0000313" key="1">
    <source>
        <dbReference type="EMBL" id="AJE23544.1"/>
    </source>
</evidence>
<geneLocation type="plasmid" evidence="1 2">
    <name>pAcX50d</name>
</geneLocation>